<name>A0A7C3WSN3_THEPE</name>
<evidence type="ECO:0000256" key="1">
    <source>
        <dbReference type="ARBA" id="ARBA00022741"/>
    </source>
</evidence>
<dbReference type="SMART" id="SM00382">
    <property type="entry name" value="AAA"/>
    <property type="match status" value="1"/>
</dbReference>
<organism evidence="5">
    <name type="scientific">Thermofilum pendens</name>
    <dbReference type="NCBI Taxonomy" id="2269"/>
    <lineage>
        <taxon>Archaea</taxon>
        <taxon>Thermoproteota</taxon>
        <taxon>Thermoprotei</taxon>
        <taxon>Thermofilales</taxon>
        <taxon>Thermofilaceae</taxon>
        <taxon>Thermofilum</taxon>
    </lineage>
</organism>
<feature type="domain" description="ABC transporter" evidence="4">
    <location>
        <begin position="6"/>
        <end position="238"/>
    </location>
</feature>
<dbReference type="PANTHER" id="PTHR43204:SF1">
    <property type="entry name" value="ABC TRANSPORTER I FAMILY MEMBER 6, CHLOROPLASTIC"/>
    <property type="match status" value="1"/>
</dbReference>
<dbReference type="PANTHER" id="PTHR43204">
    <property type="entry name" value="ABC TRANSPORTER I FAMILY MEMBER 6, CHLOROPLASTIC"/>
    <property type="match status" value="1"/>
</dbReference>
<keyword evidence="2 5" id="KW-0067">ATP-binding</keyword>
<dbReference type="InterPro" id="IPR027417">
    <property type="entry name" value="P-loop_NTPase"/>
</dbReference>
<gene>
    <name evidence="5" type="ORF">ENV88_02040</name>
</gene>
<evidence type="ECO:0000259" key="4">
    <source>
        <dbReference type="PROSITE" id="PS50893"/>
    </source>
</evidence>
<evidence type="ECO:0000256" key="2">
    <source>
        <dbReference type="ARBA" id="ARBA00022840"/>
    </source>
</evidence>
<keyword evidence="1" id="KW-0547">Nucleotide-binding</keyword>
<dbReference type="GO" id="GO:0005524">
    <property type="term" value="F:ATP binding"/>
    <property type="evidence" value="ECO:0007669"/>
    <property type="project" value="UniProtKB-KW"/>
</dbReference>
<dbReference type="SUPFAM" id="SSF52540">
    <property type="entry name" value="P-loop containing nucleoside triphosphate hydrolases"/>
    <property type="match status" value="1"/>
</dbReference>
<dbReference type="InterPro" id="IPR003593">
    <property type="entry name" value="AAA+_ATPase"/>
</dbReference>
<dbReference type="GO" id="GO:0016887">
    <property type="term" value="F:ATP hydrolysis activity"/>
    <property type="evidence" value="ECO:0007669"/>
    <property type="project" value="InterPro"/>
</dbReference>
<dbReference type="AlphaFoldDB" id="A0A7C3WSN3"/>
<dbReference type="Pfam" id="PF00005">
    <property type="entry name" value="ABC_tran"/>
    <property type="match status" value="1"/>
</dbReference>
<dbReference type="InterPro" id="IPR003439">
    <property type="entry name" value="ABC_transporter-like_ATP-bd"/>
</dbReference>
<feature type="region of interest" description="Disordered" evidence="3">
    <location>
        <begin position="285"/>
        <end position="367"/>
    </location>
</feature>
<comment type="caution">
    <text evidence="5">The sequence shown here is derived from an EMBL/GenBank/DDBJ whole genome shotgun (WGS) entry which is preliminary data.</text>
</comment>
<evidence type="ECO:0000313" key="5">
    <source>
        <dbReference type="EMBL" id="HGB24826.1"/>
    </source>
</evidence>
<feature type="compositionally biased region" description="Basic residues" evidence="3">
    <location>
        <begin position="287"/>
        <end position="297"/>
    </location>
</feature>
<accession>A0A7C3WSN3</accession>
<evidence type="ECO:0000256" key="3">
    <source>
        <dbReference type="SAM" id="MobiDB-lite"/>
    </source>
</evidence>
<proteinExistence type="predicted"/>
<dbReference type="Gene3D" id="3.40.50.300">
    <property type="entry name" value="P-loop containing nucleotide triphosphate hydrolases"/>
    <property type="match status" value="1"/>
</dbReference>
<reference evidence="5" key="1">
    <citation type="journal article" date="2020" name="mSystems">
        <title>Genome- and Community-Level Interaction Insights into Carbon Utilization and Element Cycling Functions of Hydrothermarchaeota in Hydrothermal Sediment.</title>
        <authorList>
            <person name="Zhou Z."/>
            <person name="Liu Y."/>
            <person name="Xu W."/>
            <person name="Pan J."/>
            <person name="Luo Z.H."/>
            <person name="Li M."/>
        </authorList>
    </citation>
    <scope>NUCLEOTIDE SEQUENCE [LARGE SCALE GENOMIC DNA]</scope>
    <source>
        <strain evidence="5">SpSt-8</strain>
    </source>
</reference>
<dbReference type="InterPro" id="IPR010230">
    <property type="entry name" value="FeS-cluster_ATPase_SufC"/>
</dbReference>
<sequence>MVYVVLRVEDLRVEVGGSEVVRGVRLEVGEGEVHLLLGPNGAGKTTLLSAIAGLPRVRVVGGRVLLGGVDVTGLTATERARMGIALAYQIPPELTGVSLEKLAALVAERFGTSKHLGELVELLELKHLMGRDAFRGFSGGERKRAEVFLTALLRPKVALLDEPDSGVDVDSVSLIAEALRFMAAEFNSALLVVTHTRMLAEQLRSTTAHVLIDGRVACSGPPDEILSRLARGGLLRGLRRRGVFKAGAWRLAGCSAGDASGGESPGCAEQARAARRGCRPFQVQVRRGAHHRRRARRGCGNSRQGESGYRSREGELPAGGGDGLREGYGEEASLPRRRREAFEASPRGRPPGPQALVEASRPSGRQVHGARVRLRRGAGLLHLRAPGREGALADLHVPQPLHGGRGAVHPQHCLRGRGR</sequence>
<dbReference type="EMBL" id="DTIB01000045">
    <property type="protein sequence ID" value="HGB24826.1"/>
    <property type="molecule type" value="Genomic_DNA"/>
</dbReference>
<protein>
    <submittedName>
        <fullName evidence="5">ATP-binding cassette domain-containing protein</fullName>
    </submittedName>
</protein>
<dbReference type="PROSITE" id="PS50893">
    <property type="entry name" value="ABC_TRANSPORTER_2"/>
    <property type="match status" value="1"/>
</dbReference>